<name>A0A9P4NJ73_9PEZI</name>
<keyword evidence="3" id="KW-1185">Reference proteome</keyword>
<accession>A0A9P4NJ73</accession>
<dbReference type="AlphaFoldDB" id="A0A9P4NJ73"/>
<organism evidence="2 3">
    <name type="scientific">Tothia fuscella</name>
    <dbReference type="NCBI Taxonomy" id="1048955"/>
    <lineage>
        <taxon>Eukaryota</taxon>
        <taxon>Fungi</taxon>
        <taxon>Dikarya</taxon>
        <taxon>Ascomycota</taxon>
        <taxon>Pezizomycotina</taxon>
        <taxon>Dothideomycetes</taxon>
        <taxon>Pleosporomycetidae</taxon>
        <taxon>Venturiales</taxon>
        <taxon>Cylindrosympodiaceae</taxon>
        <taxon>Tothia</taxon>
    </lineage>
</organism>
<evidence type="ECO:0000313" key="3">
    <source>
        <dbReference type="Proteomes" id="UP000800235"/>
    </source>
</evidence>
<evidence type="ECO:0000256" key="1">
    <source>
        <dbReference type="SAM" id="MobiDB-lite"/>
    </source>
</evidence>
<comment type="caution">
    <text evidence="2">The sequence shown here is derived from an EMBL/GenBank/DDBJ whole genome shotgun (WGS) entry which is preliminary data.</text>
</comment>
<protein>
    <submittedName>
        <fullName evidence="2">Uncharacterized protein</fullName>
    </submittedName>
</protein>
<dbReference type="EMBL" id="MU007083">
    <property type="protein sequence ID" value="KAF2423294.1"/>
    <property type="molecule type" value="Genomic_DNA"/>
</dbReference>
<dbReference type="Proteomes" id="UP000800235">
    <property type="component" value="Unassembled WGS sequence"/>
</dbReference>
<proteinExistence type="predicted"/>
<feature type="region of interest" description="Disordered" evidence="1">
    <location>
        <begin position="88"/>
        <end position="113"/>
    </location>
</feature>
<reference evidence="2" key="1">
    <citation type="journal article" date="2020" name="Stud. Mycol.">
        <title>101 Dothideomycetes genomes: a test case for predicting lifestyles and emergence of pathogens.</title>
        <authorList>
            <person name="Haridas S."/>
            <person name="Albert R."/>
            <person name="Binder M."/>
            <person name="Bloem J."/>
            <person name="Labutti K."/>
            <person name="Salamov A."/>
            <person name="Andreopoulos B."/>
            <person name="Baker S."/>
            <person name="Barry K."/>
            <person name="Bills G."/>
            <person name="Bluhm B."/>
            <person name="Cannon C."/>
            <person name="Castanera R."/>
            <person name="Culley D."/>
            <person name="Daum C."/>
            <person name="Ezra D."/>
            <person name="Gonzalez J."/>
            <person name="Henrissat B."/>
            <person name="Kuo A."/>
            <person name="Liang C."/>
            <person name="Lipzen A."/>
            <person name="Lutzoni F."/>
            <person name="Magnuson J."/>
            <person name="Mondo S."/>
            <person name="Nolan M."/>
            <person name="Ohm R."/>
            <person name="Pangilinan J."/>
            <person name="Park H.-J."/>
            <person name="Ramirez L."/>
            <person name="Alfaro M."/>
            <person name="Sun H."/>
            <person name="Tritt A."/>
            <person name="Yoshinaga Y."/>
            <person name="Zwiers L.-H."/>
            <person name="Turgeon B."/>
            <person name="Goodwin S."/>
            <person name="Spatafora J."/>
            <person name="Crous P."/>
            <person name="Grigoriev I."/>
        </authorList>
    </citation>
    <scope>NUCLEOTIDE SEQUENCE</scope>
    <source>
        <strain evidence="2">CBS 130266</strain>
    </source>
</reference>
<gene>
    <name evidence="2" type="ORF">EJ08DRAFT_453190</name>
</gene>
<evidence type="ECO:0000313" key="2">
    <source>
        <dbReference type="EMBL" id="KAF2423294.1"/>
    </source>
</evidence>
<sequence length="229" mass="26625">MTPLDMHLSECMKVCDTPLSTIAQSCYVLLYVYVVQQLVGSGMKFIKRFFGKGTRKSPSRQVSLQTQQANMPNINLEEDVLAPTVFKASSKDKGNGKATEQERPNNGHQMPKQKTEFTIPEPIVTQRERAKTVLYHYFYEERQEVVEPEPDTREKKDAIQMYLKTETHFSKGFFLRNCDRDRQCQFELTLAALEGRISWFPMEAVEYEKWLAKHGRHLAEEFDLRPHIG</sequence>
<feature type="compositionally biased region" description="Basic and acidic residues" evidence="1">
    <location>
        <begin position="89"/>
        <end position="105"/>
    </location>
</feature>